<accession>A0AAV8TIV9</accession>
<comment type="caution">
    <text evidence="1">The sequence shown here is derived from an EMBL/GenBank/DDBJ whole genome shotgun (WGS) entry which is preliminary data.</text>
</comment>
<organism evidence="1 2">
    <name type="scientific">Erythroxylum novogranatense</name>
    <dbReference type="NCBI Taxonomy" id="1862640"/>
    <lineage>
        <taxon>Eukaryota</taxon>
        <taxon>Viridiplantae</taxon>
        <taxon>Streptophyta</taxon>
        <taxon>Embryophyta</taxon>
        <taxon>Tracheophyta</taxon>
        <taxon>Spermatophyta</taxon>
        <taxon>Magnoliopsida</taxon>
        <taxon>eudicotyledons</taxon>
        <taxon>Gunneridae</taxon>
        <taxon>Pentapetalae</taxon>
        <taxon>rosids</taxon>
        <taxon>fabids</taxon>
        <taxon>Malpighiales</taxon>
        <taxon>Erythroxylaceae</taxon>
        <taxon>Erythroxylum</taxon>
    </lineage>
</organism>
<reference evidence="1 2" key="1">
    <citation type="submission" date="2021-09" db="EMBL/GenBank/DDBJ databases">
        <title>Genomic insights and catalytic innovation underlie evolution of tropane alkaloids biosynthesis.</title>
        <authorList>
            <person name="Wang Y.-J."/>
            <person name="Tian T."/>
            <person name="Huang J.-P."/>
            <person name="Huang S.-X."/>
        </authorList>
    </citation>
    <scope>NUCLEOTIDE SEQUENCE [LARGE SCALE GENOMIC DNA]</scope>
    <source>
        <strain evidence="1">KIB-2018</strain>
        <tissue evidence="1">Leaf</tissue>
    </source>
</reference>
<evidence type="ECO:0008006" key="3">
    <source>
        <dbReference type="Google" id="ProtNLM"/>
    </source>
</evidence>
<proteinExistence type="predicted"/>
<dbReference type="AlphaFoldDB" id="A0AAV8TIV9"/>
<dbReference type="Gene3D" id="2.40.70.10">
    <property type="entry name" value="Acid Proteases"/>
    <property type="match status" value="1"/>
</dbReference>
<keyword evidence="2" id="KW-1185">Reference proteome</keyword>
<sequence>MDQFIGQSLKGKEKSTAERFVEFCERENNSGSGFSFVPKLFMLDFPTSWLCQVEQFLQFHNNPENEHISIASFIWKKMLKFKEGFHSMYGPNQLFDFFGELSKLQQLGTVQDYQTQFEKLLVKWASIRTNVQANRPKTLSKAISLARLCKKLFSIQAVLENSDDDAKMEIEDQDSTEIPTISLHALSSFEGPWTIWLCEKLSNMFGTILVDSGSTHNFVSERFAKKAGLVPTKGKRLKVVLFKEKNWQVQVNVLELNCLFNEFL</sequence>
<name>A0AAV8TIV9_9ROSI</name>
<dbReference type="CDD" id="cd00303">
    <property type="entry name" value="retropepsin_like"/>
    <property type="match status" value="1"/>
</dbReference>
<dbReference type="InterPro" id="IPR021109">
    <property type="entry name" value="Peptidase_aspartic_dom_sf"/>
</dbReference>
<protein>
    <recommendedName>
        <fullName evidence="3">Retrotransposon gag domain-containing protein</fullName>
    </recommendedName>
</protein>
<dbReference type="Proteomes" id="UP001159364">
    <property type="component" value="Linkage Group LG05"/>
</dbReference>
<evidence type="ECO:0000313" key="1">
    <source>
        <dbReference type="EMBL" id="KAJ8765873.1"/>
    </source>
</evidence>
<gene>
    <name evidence="1" type="ORF">K2173_020389</name>
</gene>
<evidence type="ECO:0000313" key="2">
    <source>
        <dbReference type="Proteomes" id="UP001159364"/>
    </source>
</evidence>
<dbReference type="EMBL" id="JAIWQS010000005">
    <property type="protein sequence ID" value="KAJ8765873.1"/>
    <property type="molecule type" value="Genomic_DNA"/>
</dbReference>
<dbReference type="Pfam" id="PF08284">
    <property type="entry name" value="RVP_2"/>
    <property type="match status" value="1"/>
</dbReference>